<reference evidence="7" key="1">
    <citation type="submission" date="2021-06" db="EMBL/GenBank/DDBJ databases">
        <authorList>
            <person name="Kallberg Y."/>
            <person name="Tangrot J."/>
            <person name="Rosling A."/>
        </authorList>
    </citation>
    <scope>NUCLEOTIDE SEQUENCE</scope>
    <source>
        <strain evidence="7">CL551</strain>
    </source>
</reference>
<evidence type="ECO:0000256" key="1">
    <source>
        <dbReference type="ARBA" id="ARBA00022741"/>
    </source>
</evidence>
<dbReference type="GO" id="GO:0005525">
    <property type="term" value="F:GTP binding"/>
    <property type="evidence" value="ECO:0007669"/>
    <property type="project" value="UniProtKB-KW"/>
</dbReference>
<dbReference type="Pfam" id="PF02263">
    <property type="entry name" value="GBP"/>
    <property type="match status" value="1"/>
</dbReference>
<proteinExistence type="inferred from homology"/>
<keyword evidence="4" id="KW-0175">Coiled coil</keyword>
<dbReference type="SUPFAM" id="SSF52540">
    <property type="entry name" value="P-loop containing nucleoside triphosphate hydrolases"/>
    <property type="match status" value="1"/>
</dbReference>
<evidence type="ECO:0000256" key="4">
    <source>
        <dbReference type="SAM" id="Coils"/>
    </source>
</evidence>
<keyword evidence="8" id="KW-1185">Reference proteome</keyword>
<sequence length="727" mass="83746">MSSSKRASSKKNSPPASSSNSDKGNKFGDGVVFRSGAPIQLLEYVNSEEDGFGKIVINNAALKILDNIKEPVAIMAVVGSYRRGKSWFANVLHGRHDGFELGSKVEGCTRGIYMWDTPFSHEGKRVIVLDCEGIDDPKQDQDWAVKLFILCLVISSTFIYNVNGILGRDDIGKLYLMTDLSKFIQPPSDSEFLPRLVILLRDFQLEEPDDFREYLIDKLNNVNEESNYLIAKAIMNYFQDFNVFGLPHPGCNRTQLRNLENVITEDLDEEFVDIVTTVVKTIYSNLNPKYIGSSTMSGISFGKFLVDCVEKMNDPDNSQQLSIPSEYETVIQYMAERATSKSLEIYESEMNEEIREDLLPMLWDQFDDIHNKCFNDAQDEFYNMVIGSSQQIVEFVENLNIQVRKVREKYVKKNSEVLYDYNHKLASDLWKTHIKCRLNKENLFEGKDEFDAAEETFKNEYQHHMKISPEAGTAITDFLDNNYNQALEMLTQLGALKAEQANALRELEMAQKENIRAQERVSKLESTIRQSTLEGKQQTERLEQKMNEMMKNAENQRVQNDELRKQIIEQQEKMAEQQRLAAQEQANAFHELEEAQKMNLKSQEMVASLEATIRQNVLESRQQAERLEQQMNDMARDAENQKDELRKQLSEQQQQIVEQQRLAKAETEANMQLLANQQRMAAEERAKFMDTINSQGERFAAERESYVDRISEVERKLDEDRGGCVIS</sequence>
<dbReference type="Gene3D" id="3.40.50.300">
    <property type="entry name" value="P-loop containing nucleotide triphosphate hydrolases"/>
    <property type="match status" value="1"/>
</dbReference>
<evidence type="ECO:0000259" key="6">
    <source>
        <dbReference type="PROSITE" id="PS51715"/>
    </source>
</evidence>
<evidence type="ECO:0000256" key="3">
    <source>
        <dbReference type="PROSITE-ProRule" id="PRU01052"/>
    </source>
</evidence>
<dbReference type="InterPro" id="IPR030386">
    <property type="entry name" value="G_GB1_RHD3_dom"/>
</dbReference>
<dbReference type="GO" id="GO:0003924">
    <property type="term" value="F:GTPase activity"/>
    <property type="evidence" value="ECO:0007669"/>
    <property type="project" value="InterPro"/>
</dbReference>
<dbReference type="PROSITE" id="PS51715">
    <property type="entry name" value="G_GB1_RHD3"/>
    <property type="match status" value="1"/>
</dbReference>
<gene>
    <name evidence="7" type="ORF">AMORRO_LOCUS2378</name>
</gene>
<dbReference type="AlphaFoldDB" id="A0A9N8WH51"/>
<comment type="similarity">
    <text evidence="3">Belongs to the TRAFAC class dynamin-like GTPase superfamily. GB1/RHD3 GTPase family.</text>
</comment>
<feature type="compositionally biased region" description="Low complexity" evidence="5">
    <location>
        <begin position="1"/>
        <end position="21"/>
    </location>
</feature>
<dbReference type="Gene3D" id="1.20.1000.10">
    <property type="entry name" value="Guanylate-binding protein, C-terminal domain"/>
    <property type="match status" value="1"/>
</dbReference>
<keyword evidence="1" id="KW-0547">Nucleotide-binding</keyword>
<dbReference type="EMBL" id="CAJVPV010000992">
    <property type="protein sequence ID" value="CAG8482521.1"/>
    <property type="molecule type" value="Genomic_DNA"/>
</dbReference>
<evidence type="ECO:0000256" key="2">
    <source>
        <dbReference type="ARBA" id="ARBA00023134"/>
    </source>
</evidence>
<feature type="coiled-coil region" evidence="4">
    <location>
        <begin position="493"/>
        <end position="677"/>
    </location>
</feature>
<accession>A0A9N8WH51</accession>
<name>A0A9N8WH51_9GLOM</name>
<feature type="domain" description="GB1/RHD3-type G" evidence="6">
    <location>
        <begin position="69"/>
        <end position="280"/>
    </location>
</feature>
<comment type="caution">
    <text evidence="7">The sequence shown here is derived from an EMBL/GenBank/DDBJ whole genome shotgun (WGS) entry which is preliminary data.</text>
</comment>
<dbReference type="Proteomes" id="UP000789342">
    <property type="component" value="Unassembled WGS sequence"/>
</dbReference>
<dbReference type="PANTHER" id="PTHR10751">
    <property type="entry name" value="GUANYLATE BINDING PROTEIN"/>
    <property type="match status" value="1"/>
</dbReference>
<protein>
    <submittedName>
        <fullName evidence="7">11762_t:CDS:1</fullName>
    </submittedName>
</protein>
<organism evidence="7 8">
    <name type="scientific">Acaulospora morrowiae</name>
    <dbReference type="NCBI Taxonomy" id="94023"/>
    <lineage>
        <taxon>Eukaryota</taxon>
        <taxon>Fungi</taxon>
        <taxon>Fungi incertae sedis</taxon>
        <taxon>Mucoromycota</taxon>
        <taxon>Glomeromycotina</taxon>
        <taxon>Glomeromycetes</taxon>
        <taxon>Diversisporales</taxon>
        <taxon>Acaulosporaceae</taxon>
        <taxon>Acaulospora</taxon>
    </lineage>
</organism>
<evidence type="ECO:0000313" key="8">
    <source>
        <dbReference type="Proteomes" id="UP000789342"/>
    </source>
</evidence>
<dbReference type="InterPro" id="IPR027417">
    <property type="entry name" value="P-loop_NTPase"/>
</dbReference>
<evidence type="ECO:0000313" key="7">
    <source>
        <dbReference type="EMBL" id="CAG8482521.1"/>
    </source>
</evidence>
<keyword evidence="2" id="KW-0342">GTP-binding</keyword>
<feature type="region of interest" description="Disordered" evidence="5">
    <location>
        <begin position="1"/>
        <end position="25"/>
    </location>
</feature>
<dbReference type="OrthoDB" id="2135133at2759"/>
<dbReference type="InterPro" id="IPR015894">
    <property type="entry name" value="Guanylate-bd_N"/>
</dbReference>
<evidence type="ECO:0000256" key="5">
    <source>
        <dbReference type="SAM" id="MobiDB-lite"/>
    </source>
</evidence>